<proteinExistence type="predicted"/>
<evidence type="ECO:0000256" key="1">
    <source>
        <dbReference type="SAM" id="Phobius"/>
    </source>
</evidence>
<evidence type="ECO:0000313" key="4">
    <source>
        <dbReference type="Proteomes" id="UP000034320"/>
    </source>
</evidence>
<keyword evidence="1" id="KW-0812">Transmembrane</keyword>
<feature type="domain" description="Transcription factor zinc-finger" evidence="2">
    <location>
        <begin position="3"/>
        <end position="44"/>
    </location>
</feature>
<name>A0A0G0ZGE4_9BACT</name>
<reference evidence="3 4" key="1">
    <citation type="journal article" date="2015" name="Nature">
        <title>rRNA introns, odd ribosomes, and small enigmatic genomes across a large radiation of phyla.</title>
        <authorList>
            <person name="Brown C.T."/>
            <person name="Hug L.A."/>
            <person name="Thomas B.C."/>
            <person name="Sharon I."/>
            <person name="Castelle C.J."/>
            <person name="Singh A."/>
            <person name="Wilkins M.J."/>
            <person name="Williams K.H."/>
            <person name="Banfield J.F."/>
        </authorList>
    </citation>
    <scope>NUCLEOTIDE SEQUENCE [LARGE SCALE GENOMIC DNA]</scope>
</reference>
<keyword evidence="1" id="KW-1133">Transmembrane helix</keyword>
<sequence>MLCPDCNHLLQKLSVTTKEGGRFEVDHCGRCGGTWFDPYEINRIPYHEVVSLAQLTVLPLKKTPVTQKQLCPQDHQELSPLTGDAVPRSVKLLTCRKCLGIWASQKDLWQFKKHQQDVISAYDEGNKFFPNLSVVFVPAVTLLLLLITTFTTISGLQKQKEDRIMAEEIISNLSLSRIADESLGVTFETAVSVTSEIYLGISETAVVRIPVSPLPSVSHATIVRGLKKGQTYTYQIVVTDSSGKTYRSQYQTFRF</sequence>
<feature type="transmembrane region" description="Helical" evidence="1">
    <location>
        <begin position="135"/>
        <end position="156"/>
    </location>
</feature>
<evidence type="ECO:0000259" key="2">
    <source>
        <dbReference type="Pfam" id="PF13453"/>
    </source>
</evidence>
<gene>
    <name evidence="3" type="ORF">UV09_C0002G0008</name>
</gene>
<evidence type="ECO:0000313" key="3">
    <source>
        <dbReference type="EMBL" id="KKS47830.1"/>
    </source>
</evidence>
<keyword evidence="1" id="KW-0472">Membrane</keyword>
<dbReference type="Pfam" id="PF13453">
    <property type="entry name" value="Zn_ribbon_TFIIB"/>
    <property type="match status" value="1"/>
</dbReference>
<organism evidence="3 4">
    <name type="scientific">Candidatus Gottesmanbacteria bacterium GW2011_GWA2_42_18</name>
    <dbReference type="NCBI Taxonomy" id="1618442"/>
    <lineage>
        <taxon>Bacteria</taxon>
        <taxon>Candidatus Gottesmaniibacteriota</taxon>
    </lineage>
</organism>
<protein>
    <recommendedName>
        <fullName evidence="2">Transcription factor zinc-finger domain-containing protein</fullName>
    </recommendedName>
</protein>
<dbReference type="Proteomes" id="UP000034320">
    <property type="component" value="Unassembled WGS sequence"/>
</dbReference>
<accession>A0A0G0ZGE4</accession>
<dbReference type="EMBL" id="LCDD01000002">
    <property type="protein sequence ID" value="KKS47830.1"/>
    <property type="molecule type" value="Genomic_DNA"/>
</dbReference>
<dbReference type="AlphaFoldDB" id="A0A0G0ZGE4"/>
<comment type="caution">
    <text evidence="3">The sequence shown here is derived from an EMBL/GenBank/DDBJ whole genome shotgun (WGS) entry which is preliminary data.</text>
</comment>
<dbReference type="InterPro" id="IPR027392">
    <property type="entry name" value="TF_Znf"/>
</dbReference>